<comment type="catalytic activity">
    <reaction evidence="1">
        <text>Thiol-dependent hydrolysis of ester, thioester, amide, peptide and isopeptide bonds formed by the C-terminal Gly of ubiquitin (a 76-residue protein attached to proteins as an intracellular targeting signal).</text>
        <dbReference type="EC" id="3.4.19.12"/>
    </reaction>
</comment>
<dbReference type="AlphaFoldDB" id="Q22S65"/>
<evidence type="ECO:0000256" key="1">
    <source>
        <dbReference type="ARBA" id="ARBA00000707"/>
    </source>
</evidence>
<dbReference type="InterPro" id="IPR042468">
    <property type="entry name" value="Peptidase_C65_otubain_sub1"/>
</dbReference>
<dbReference type="PANTHER" id="PTHR45981">
    <property type="entry name" value="LD02310P"/>
    <property type="match status" value="1"/>
</dbReference>
<dbReference type="KEGG" id="tet:TTHERM_00008690"/>
<evidence type="ECO:0000256" key="9">
    <source>
        <dbReference type="ARBA" id="ARBA00022807"/>
    </source>
</evidence>
<reference evidence="12" key="1">
    <citation type="journal article" date="2006" name="PLoS Biol.">
        <title>Macronuclear genome sequence of the ciliate Tetrahymena thermophila, a model eukaryote.</title>
        <authorList>
            <person name="Eisen J.A."/>
            <person name="Coyne R.S."/>
            <person name="Wu M."/>
            <person name="Wu D."/>
            <person name="Thiagarajan M."/>
            <person name="Wortman J.R."/>
            <person name="Badger J.H."/>
            <person name="Ren Q."/>
            <person name="Amedeo P."/>
            <person name="Jones K.M."/>
            <person name="Tallon L.J."/>
            <person name="Delcher A.L."/>
            <person name="Salzberg S.L."/>
            <person name="Silva J.C."/>
            <person name="Haas B.J."/>
            <person name="Majoros W.H."/>
            <person name="Farzad M."/>
            <person name="Carlton J.M."/>
            <person name="Smith R.K. Jr."/>
            <person name="Garg J."/>
            <person name="Pearlman R.E."/>
            <person name="Karrer K.M."/>
            <person name="Sun L."/>
            <person name="Manning G."/>
            <person name="Elde N.C."/>
            <person name="Turkewitz A.P."/>
            <person name="Asai D.J."/>
            <person name="Wilkes D.E."/>
            <person name="Wang Y."/>
            <person name="Cai H."/>
            <person name="Collins K."/>
            <person name="Stewart B.A."/>
            <person name="Lee S.R."/>
            <person name="Wilamowska K."/>
            <person name="Weinberg Z."/>
            <person name="Ruzzo W.L."/>
            <person name="Wloga D."/>
            <person name="Gaertig J."/>
            <person name="Frankel J."/>
            <person name="Tsao C.-C."/>
            <person name="Gorovsky M.A."/>
            <person name="Keeling P.J."/>
            <person name="Waller R.F."/>
            <person name="Patron N.J."/>
            <person name="Cherry J.M."/>
            <person name="Stover N.A."/>
            <person name="Krieger C.J."/>
            <person name="del Toro C."/>
            <person name="Ryder H.F."/>
            <person name="Williamson S.C."/>
            <person name="Barbeau R.A."/>
            <person name="Hamilton E.P."/>
            <person name="Orias E."/>
        </authorList>
    </citation>
    <scope>NUCLEOTIDE SEQUENCE [LARGE SCALE GENOMIC DNA]</scope>
    <source>
        <strain evidence="12">SB210</strain>
    </source>
</reference>
<organism evidence="11 12">
    <name type="scientific">Tetrahymena thermophila (strain SB210)</name>
    <dbReference type="NCBI Taxonomy" id="312017"/>
    <lineage>
        <taxon>Eukaryota</taxon>
        <taxon>Sar</taxon>
        <taxon>Alveolata</taxon>
        <taxon>Ciliophora</taxon>
        <taxon>Intramacronucleata</taxon>
        <taxon>Oligohymenophorea</taxon>
        <taxon>Hymenostomatida</taxon>
        <taxon>Tetrahymenina</taxon>
        <taxon>Tetrahymenidae</taxon>
        <taxon>Tetrahymena</taxon>
    </lineage>
</organism>
<evidence type="ECO:0000313" key="11">
    <source>
        <dbReference type="EMBL" id="EAR87907.1"/>
    </source>
</evidence>
<name>Q22S65_TETTS</name>
<gene>
    <name evidence="11" type="ORF">TTHERM_00008690</name>
</gene>
<evidence type="ECO:0000256" key="8">
    <source>
        <dbReference type="ARBA" id="ARBA00022801"/>
    </source>
</evidence>
<keyword evidence="8" id="KW-0378">Hydrolase</keyword>
<dbReference type="GO" id="GO:0004843">
    <property type="term" value="F:cysteine-type deubiquitinase activity"/>
    <property type="evidence" value="ECO:0007669"/>
    <property type="project" value="UniProtKB-EC"/>
</dbReference>
<dbReference type="GO" id="GO:0005768">
    <property type="term" value="C:endosome"/>
    <property type="evidence" value="ECO:0007669"/>
    <property type="project" value="UniProtKB-SubCell"/>
</dbReference>
<feature type="compositionally biased region" description="Polar residues" evidence="10">
    <location>
        <begin position="1"/>
        <end position="11"/>
    </location>
</feature>
<dbReference type="GO" id="GO:0005765">
    <property type="term" value="C:lysosomal membrane"/>
    <property type="evidence" value="ECO:0007669"/>
    <property type="project" value="UniProtKB-SubCell"/>
</dbReference>
<sequence>MDIQENQSQQVEKQESLQKQDENVDKLKQIRASIKSMEVKQIKELRRLLRIENLQNVEEITTLEYLMMIMNNNALRSALVQLQNQYKMMYRTLGDGNCFYRSIMLNKVFWLVEQKSCEPLEQFIIQINNIPQLQTIFQTVPINANSLKSIYLLFLFKILEDKKSNKQLRMLDIIRMYNSLPEVDFASVIICRQMIFNTYESFKVHDSFKDFLDDDMKEKIEFVLLRYFYEAQYVIIPLAAQTFQCELNIQNFYQPDQYSSKVNIEKLNYSPIEVENKDAQMPSFNLIYNGGHYELAILDSQAKTDFYKINKQMISFNTQYSDQQYYYFIQNFIQRYQTEIIRMNNIEESAFYNQQNGSNEEEEYQTLDWQKLQRSEEYRRQNYENQKLKVLIENLQNENNQVKQQDDKLQQKQQSNSQIDSQQEKNSKNQQNEIPIELDEKNQVNKTNQYQPKIQQKSQSSQFDQNNQNLQFQNLPSKNSMTNQQNNSGENDVNNMKYDQQDQRVLDFQNMKRICVQCNKKLPSDFKYPFFVLPMDEDIPDNVVLRICTDCFIDLASKYQNDQEFIEVNGKLYQLSPRLIGELISFIQQSSKKNQKN</sequence>
<evidence type="ECO:0000313" key="12">
    <source>
        <dbReference type="Proteomes" id="UP000009168"/>
    </source>
</evidence>
<dbReference type="Proteomes" id="UP000009168">
    <property type="component" value="Unassembled WGS sequence"/>
</dbReference>
<dbReference type="HOGENOM" id="CLU_457526_0_0_1"/>
<dbReference type="InterPro" id="IPR042467">
    <property type="entry name" value="Peptidase_C65_otubain_sub2"/>
</dbReference>
<dbReference type="Gene3D" id="1.20.1300.20">
    <property type="entry name" value="Peptidase C65 Otubain, subdomain 2"/>
    <property type="match status" value="1"/>
</dbReference>
<dbReference type="InterPro" id="IPR038765">
    <property type="entry name" value="Papain-like_cys_pep_sf"/>
</dbReference>
<feature type="compositionally biased region" description="Low complexity" evidence="10">
    <location>
        <begin position="411"/>
        <end position="421"/>
    </location>
</feature>
<dbReference type="OrthoDB" id="18915at2759"/>
<proteinExistence type="predicted"/>
<keyword evidence="12" id="KW-1185">Reference proteome</keyword>
<dbReference type="RefSeq" id="XP_001008152.1">
    <property type="nucleotide sequence ID" value="XM_001008152.2"/>
</dbReference>
<keyword evidence="7" id="KW-0833">Ubl conjugation pathway</keyword>
<evidence type="ECO:0000256" key="3">
    <source>
        <dbReference type="ARBA" id="ARBA00004177"/>
    </source>
</evidence>
<protein>
    <recommendedName>
        <fullName evidence="5">ubiquitinyl hydrolase 1</fullName>
        <ecNumber evidence="5">3.4.19.12</ecNumber>
    </recommendedName>
</protein>
<feature type="compositionally biased region" description="Polar residues" evidence="10">
    <location>
        <begin position="478"/>
        <end position="497"/>
    </location>
</feature>
<evidence type="ECO:0000256" key="4">
    <source>
        <dbReference type="ARBA" id="ARBA00004656"/>
    </source>
</evidence>
<feature type="region of interest" description="Disordered" evidence="10">
    <location>
        <begin position="400"/>
        <end position="497"/>
    </location>
</feature>
<evidence type="ECO:0000256" key="6">
    <source>
        <dbReference type="ARBA" id="ARBA00022670"/>
    </source>
</evidence>
<comment type="subcellular location">
    <subcellularLocation>
        <location evidence="2">Endomembrane system</location>
        <topology evidence="2">Multi-pass membrane protein</topology>
    </subcellularLocation>
    <subcellularLocation>
        <location evidence="3">Endosome</location>
    </subcellularLocation>
    <subcellularLocation>
        <location evidence="4">Lysosome membrane</location>
    </subcellularLocation>
</comment>
<feature type="compositionally biased region" description="Low complexity" evidence="10">
    <location>
        <begin position="448"/>
        <end position="477"/>
    </location>
</feature>
<dbReference type="SUPFAM" id="SSF54001">
    <property type="entry name" value="Cysteine proteinases"/>
    <property type="match status" value="1"/>
</dbReference>
<dbReference type="Gene3D" id="3.30.200.60">
    <property type="entry name" value="Peptidase C65 Otubain, subdomain 1"/>
    <property type="match status" value="1"/>
</dbReference>
<feature type="region of interest" description="Disordered" evidence="10">
    <location>
        <begin position="1"/>
        <end position="20"/>
    </location>
</feature>
<dbReference type="Pfam" id="PF10275">
    <property type="entry name" value="Peptidase_C65"/>
    <property type="match status" value="1"/>
</dbReference>
<dbReference type="EC" id="3.4.19.12" evidence="5"/>
<dbReference type="GO" id="GO:0006508">
    <property type="term" value="P:proteolysis"/>
    <property type="evidence" value="ECO:0007669"/>
    <property type="project" value="UniProtKB-KW"/>
</dbReference>
<dbReference type="InParanoid" id="Q22S65"/>
<accession>Q22S65</accession>
<dbReference type="InterPro" id="IPR019400">
    <property type="entry name" value="Peptidase_C65_otubain"/>
</dbReference>
<evidence type="ECO:0000256" key="5">
    <source>
        <dbReference type="ARBA" id="ARBA00012759"/>
    </source>
</evidence>
<evidence type="ECO:0000256" key="10">
    <source>
        <dbReference type="SAM" id="MobiDB-lite"/>
    </source>
</evidence>
<dbReference type="EMBL" id="GG662845">
    <property type="protein sequence ID" value="EAR87907.1"/>
    <property type="molecule type" value="Genomic_DNA"/>
</dbReference>
<evidence type="ECO:0000256" key="2">
    <source>
        <dbReference type="ARBA" id="ARBA00004127"/>
    </source>
</evidence>
<keyword evidence="6" id="KW-0645">Protease</keyword>
<evidence type="ECO:0000256" key="7">
    <source>
        <dbReference type="ARBA" id="ARBA00022786"/>
    </source>
</evidence>
<keyword evidence="9" id="KW-0788">Thiol protease</keyword>
<dbReference type="GeneID" id="7831383"/>